<gene>
    <name evidence="4" type="ORF">I8748_11455</name>
</gene>
<evidence type="ECO:0000256" key="1">
    <source>
        <dbReference type="ARBA" id="ARBA00009013"/>
    </source>
</evidence>
<proteinExistence type="inferred from homology"/>
<dbReference type="PROSITE" id="PS50801">
    <property type="entry name" value="STAS"/>
    <property type="match status" value="1"/>
</dbReference>
<dbReference type="InterPro" id="IPR003658">
    <property type="entry name" value="Anti-sigma_ant"/>
</dbReference>
<dbReference type="Pfam" id="PF01740">
    <property type="entry name" value="STAS"/>
    <property type="match status" value="1"/>
</dbReference>
<dbReference type="AlphaFoldDB" id="A0A8J7L6X5"/>
<evidence type="ECO:0000259" key="3">
    <source>
        <dbReference type="PROSITE" id="PS50801"/>
    </source>
</evidence>
<dbReference type="Proteomes" id="UP000632766">
    <property type="component" value="Unassembled WGS sequence"/>
</dbReference>
<sequence length="133" mass="14599">MSVHFNDEEGIIAEPLNLTVSLRGTREVRDNCQLFRLTGLLDAFSEPTFRKVLESKVEEGPKHIILDLSKIDFVDSSGLGALVQLAKKAQNGGGTLQIVSNPRVTQTVKLVRLEKFLALQASVEVALENINQA</sequence>
<evidence type="ECO:0000313" key="4">
    <source>
        <dbReference type="EMBL" id="MBH8562789.1"/>
    </source>
</evidence>
<dbReference type="CDD" id="cd07043">
    <property type="entry name" value="STAS_anti-anti-sigma_factors"/>
    <property type="match status" value="1"/>
</dbReference>
<dbReference type="PANTHER" id="PTHR33495:SF2">
    <property type="entry name" value="ANTI-SIGMA FACTOR ANTAGONIST TM_1081-RELATED"/>
    <property type="match status" value="1"/>
</dbReference>
<dbReference type="NCBIfam" id="TIGR00377">
    <property type="entry name" value="ant_ant_sig"/>
    <property type="match status" value="1"/>
</dbReference>
<comment type="caution">
    <text evidence="4">The sequence shown here is derived from an EMBL/GenBank/DDBJ whole genome shotgun (WGS) entry which is preliminary data.</text>
</comment>
<evidence type="ECO:0000256" key="2">
    <source>
        <dbReference type="RuleBase" id="RU003749"/>
    </source>
</evidence>
<dbReference type="SUPFAM" id="SSF52091">
    <property type="entry name" value="SpoIIaa-like"/>
    <property type="match status" value="1"/>
</dbReference>
<accession>A0A8J7L6X5</accession>
<name>A0A8J7L6X5_9NOST</name>
<dbReference type="InterPro" id="IPR002645">
    <property type="entry name" value="STAS_dom"/>
</dbReference>
<keyword evidence="5" id="KW-1185">Reference proteome</keyword>
<evidence type="ECO:0000313" key="5">
    <source>
        <dbReference type="Proteomes" id="UP000632766"/>
    </source>
</evidence>
<organism evidence="4 5">
    <name type="scientific">Amazonocrinis nigriterrae CENA67</name>
    <dbReference type="NCBI Taxonomy" id="2794033"/>
    <lineage>
        <taxon>Bacteria</taxon>
        <taxon>Bacillati</taxon>
        <taxon>Cyanobacteriota</taxon>
        <taxon>Cyanophyceae</taxon>
        <taxon>Nostocales</taxon>
        <taxon>Nostocaceae</taxon>
        <taxon>Amazonocrinis</taxon>
        <taxon>Amazonocrinis nigriterrae</taxon>
    </lineage>
</organism>
<feature type="domain" description="STAS" evidence="3">
    <location>
        <begin position="34"/>
        <end position="133"/>
    </location>
</feature>
<dbReference type="Gene3D" id="3.30.750.24">
    <property type="entry name" value="STAS domain"/>
    <property type="match status" value="1"/>
</dbReference>
<dbReference type="RefSeq" id="WP_198124763.1">
    <property type="nucleotide sequence ID" value="NZ_JAECZC010000016.1"/>
</dbReference>
<dbReference type="InterPro" id="IPR036513">
    <property type="entry name" value="STAS_dom_sf"/>
</dbReference>
<reference evidence="4 5" key="1">
    <citation type="journal article" date="2021" name="Int. J. Syst. Evol. Microbiol.">
        <title>Amazonocrinis nigriterrae gen. nov., sp. nov., Atlanticothrix silvestris gen. nov., sp. nov. and Dendronalium phyllosphericum gen. nov., sp. nov., nostocacean cyanobacteria from Brazilian environments.</title>
        <authorList>
            <person name="Alvarenga D.O."/>
            <person name="Andreote A.P.D."/>
            <person name="Branco L.H.Z."/>
            <person name="Delbaje E."/>
            <person name="Cruz R.B."/>
            <person name="Varani A.M."/>
            <person name="Fiore M.F."/>
        </authorList>
    </citation>
    <scope>NUCLEOTIDE SEQUENCE [LARGE SCALE GENOMIC DNA]</scope>
    <source>
        <strain evidence="4 5">CENA67</strain>
    </source>
</reference>
<dbReference type="EMBL" id="JAECZC010000016">
    <property type="protein sequence ID" value="MBH8562789.1"/>
    <property type="molecule type" value="Genomic_DNA"/>
</dbReference>
<protein>
    <recommendedName>
        <fullName evidence="2">Anti-sigma factor antagonist</fullName>
    </recommendedName>
</protein>
<dbReference type="PANTHER" id="PTHR33495">
    <property type="entry name" value="ANTI-SIGMA FACTOR ANTAGONIST TM_1081-RELATED-RELATED"/>
    <property type="match status" value="1"/>
</dbReference>
<comment type="similarity">
    <text evidence="1 2">Belongs to the anti-sigma-factor antagonist family.</text>
</comment>
<dbReference type="GO" id="GO:0043856">
    <property type="term" value="F:anti-sigma factor antagonist activity"/>
    <property type="evidence" value="ECO:0007669"/>
    <property type="project" value="InterPro"/>
</dbReference>